<comment type="caution">
    <text evidence="2">The sequence shown here is derived from an EMBL/GenBank/DDBJ whole genome shotgun (WGS) entry which is preliminary data.</text>
</comment>
<evidence type="ECO:0000256" key="1">
    <source>
        <dbReference type="SAM" id="SignalP"/>
    </source>
</evidence>
<sequence>MFLMLSLILNNNIVRSQVSQDPVTPKGVSNLCISPLTVSSEDYDALWMHWMVHEALVIDICINGKWAFIYVSGIQQNGIKDNAEQDEPTTINKYLGNSNSILQLGIIIYELIRRYTLR</sequence>
<protein>
    <submittedName>
        <fullName evidence="2">Uncharacterized protein</fullName>
    </submittedName>
</protein>
<dbReference type="Proteomes" id="UP000269221">
    <property type="component" value="Unassembled WGS sequence"/>
</dbReference>
<keyword evidence="1" id="KW-0732">Signal</keyword>
<dbReference type="AlphaFoldDB" id="A0A3M0JTX3"/>
<proteinExistence type="predicted"/>
<feature type="chain" id="PRO_5018315369" evidence="1">
    <location>
        <begin position="17"/>
        <end position="118"/>
    </location>
</feature>
<accession>A0A3M0JTX3</accession>
<evidence type="ECO:0000313" key="3">
    <source>
        <dbReference type="Proteomes" id="UP000269221"/>
    </source>
</evidence>
<organism evidence="2 3">
    <name type="scientific">Hirundo rustica rustica</name>
    <dbReference type="NCBI Taxonomy" id="333673"/>
    <lineage>
        <taxon>Eukaryota</taxon>
        <taxon>Metazoa</taxon>
        <taxon>Chordata</taxon>
        <taxon>Craniata</taxon>
        <taxon>Vertebrata</taxon>
        <taxon>Euteleostomi</taxon>
        <taxon>Archelosauria</taxon>
        <taxon>Archosauria</taxon>
        <taxon>Dinosauria</taxon>
        <taxon>Saurischia</taxon>
        <taxon>Theropoda</taxon>
        <taxon>Coelurosauria</taxon>
        <taxon>Aves</taxon>
        <taxon>Neognathae</taxon>
        <taxon>Neoaves</taxon>
        <taxon>Telluraves</taxon>
        <taxon>Australaves</taxon>
        <taxon>Passeriformes</taxon>
        <taxon>Sylvioidea</taxon>
        <taxon>Hirundinidae</taxon>
        <taxon>Hirundo</taxon>
    </lineage>
</organism>
<keyword evidence="3" id="KW-1185">Reference proteome</keyword>
<dbReference type="EMBL" id="QRBI01000134">
    <property type="protein sequence ID" value="RMC02190.1"/>
    <property type="molecule type" value="Genomic_DNA"/>
</dbReference>
<evidence type="ECO:0000313" key="2">
    <source>
        <dbReference type="EMBL" id="RMC02190.1"/>
    </source>
</evidence>
<gene>
    <name evidence="2" type="ORF">DUI87_21357</name>
</gene>
<name>A0A3M0JTX3_HIRRU</name>
<reference evidence="2 3" key="1">
    <citation type="submission" date="2018-07" db="EMBL/GenBank/DDBJ databases">
        <title>A high quality draft genome assembly of the barn swallow (H. rustica rustica).</title>
        <authorList>
            <person name="Formenti G."/>
            <person name="Chiara M."/>
            <person name="Poveda L."/>
            <person name="Francoijs K.-J."/>
            <person name="Bonisoli-Alquati A."/>
            <person name="Canova L."/>
            <person name="Gianfranceschi L."/>
            <person name="Horner D.S."/>
            <person name="Saino N."/>
        </authorList>
    </citation>
    <scope>NUCLEOTIDE SEQUENCE [LARGE SCALE GENOMIC DNA]</scope>
    <source>
        <strain evidence="2">Chelidonia</strain>
        <tissue evidence="2">Blood</tissue>
    </source>
</reference>
<feature type="signal peptide" evidence="1">
    <location>
        <begin position="1"/>
        <end position="16"/>
    </location>
</feature>